<organism evidence="2 3">
    <name type="scientific">Linum trigynum</name>
    <dbReference type="NCBI Taxonomy" id="586398"/>
    <lineage>
        <taxon>Eukaryota</taxon>
        <taxon>Viridiplantae</taxon>
        <taxon>Streptophyta</taxon>
        <taxon>Embryophyta</taxon>
        <taxon>Tracheophyta</taxon>
        <taxon>Spermatophyta</taxon>
        <taxon>Magnoliopsida</taxon>
        <taxon>eudicotyledons</taxon>
        <taxon>Gunneridae</taxon>
        <taxon>Pentapetalae</taxon>
        <taxon>rosids</taxon>
        <taxon>fabids</taxon>
        <taxon>Malpighiales</taxon>
        <taxon>Linaceae</taxon>
        <taxon>Linum</taxon>
    </lineage>
</organism>
<keyword evidence="3" id="KW-1185">Reference proteome</keyword>
<dbReference type="AlphaFoldDB" id="A0AAV2FFL2"/>
<proteinExistence type="predicted"/>
<dbReference type="InterPro" id="IPR002156">
    <property type="entry name" value="RNaseH_domain"/>
</dbReference>
<evidence type="ECO:0000259" key="1">
    <source>
        <dbReference type="Pfam" id="PF13456"/>
    </source>
</evidence>
<name>A0AAV2FFL2_9ROSI</name>
<protein>
    <recommendedName>
        <fullName evidence="1">RNase H type-1 domain-containing protein</fullName>
    </recommendedName>
</protein>
<dbReference type="GO" id="GO:0003676">
    <property type="term" value="F:nucleic acid binding"/>
    <property type="evidence" value="ECO:0007669"/>
    <property type="project" value="InterPro"/>
</dbReference>
<evidence type="ECO:0000313" key="2">
    <source>
        <dbReference type="EMBL" id="CAL1397068.1"/>
    </source>
</evidence>
<sequence>MARGVQFPDIYDPMAVELLVLREAIVCCLDLGLTEVCFAGNTKVVIDKINGADTRDSLTRIILEEVVRIFMCDL</sequence>
<reference evidence="2 3" key="1">
    <citation type="submission" date="2024-04" db="EMBL/GenBank/DDBJ databases">
        <authorList>
            <person name="Fracassetti M."/>
        </authorList>
    </citation>
    <scope>NUCLEOTIDE SEQUENCE [LARGE SCALE GENOMIC DNA]</scope>
</reference>
<feature type="domain" description="RNase H type-1" evidence="1">
    <location>
        <begin position="9"/>
        <end position="65"/>
    </location>
</feature>
<accession>A0AAV2FFL2</accession>
<dbReference type="Proteomes" id="UP001497516">
    <property type="component" value="Chromosome 6"/>
</dbReference>
<dbReference type="Pfam" id="PF13456">
    <property type="entry name" value="RVT_3"/>
    <property type="match status" value="1"/>
</dbReference>
<dbReference type="GO" id="GO:0004523">
    <property type="term" value="F:RNA-DNA hybrid ribonuclease activity"/>
    <property type="evidence" value="ECO:0007669"/>
    <property type="project" value="InterPro"/>
</dbReference>
<gene>
    <name evidence="2" type="ORF">LTRI10_LOCUS37396</name>
</gene>
<evidence type="ECO:0000313" key="3">
    <source>
        <dbReference type="Proteomes" id="UP001497516"/>
    </source>
</evidence>
<dbReference type="EMBL" id="OZ034819">
    <property type="protein sequence ID" value="CAL1397068.1"/>
    <property type="molecule type" value="Genomic_DNA"/>
</dbReference>